<feature type="compositionally biased region" description="Basic and acidic residues" evidence="3">
    <location>
        <begin position="559"/>
        <end position="570"/>
    </location>
</feature>
<feature type="compositionally biased region" description="Polar residues" evidence="3">
    <location>
        <begin position="272"/>
        <end position="282"/>
    </location>
</feature>
<feature type="region of interest" description="Disordered" evidence="3">
    <location>
        <begin position="143"/>
        <end position="297"/>
    </location>
</feature>
<feature type="region of interest" description="Disordered" evidence="3">
    <location>
        <begin position="329"/>
        <end position="635"/>
    </location>
</feature>
<dbReference type="OrthoDB" id="8021718at2759"/>
<dbReference type="KEGG" id="tut:107361878"/>
<keyword evidence="4" id="KW-0732">Signal</keyword>
<feature type="compositionally biased region" description="Basic and acidic residues" evidence="3">
    <location>
        <begin position="362"/>
        <end position="375"/>
    </location>
</feature>
<gene>
    <name evidence="5" type="primary">107361878</name>
</gene>
<feature type="compositionally biased region" description="Polar residues" evidence="3">
    <location>
        <begin position="718"/>
        <end position="747"/>
    </location>
</feature>
<keyword evidence="6" id="KW-1185">Reference proteome</keyword>
<evidence type="ECO:0000256" key="3">
    <source>
        <dbReference type="SAM" id="MobiDB-lite"/>
    </source>
</evidence>
<dbReference type="InterPro" id="IPR000618">
    <property type="entry name" value="Insect_cuticle"/>
</dbReference>
<keyword evidence="1 2" id="KW-0193">Cuticle</keyword>
<name>T1K8E3_TETUR</name>
<feature type="compositionally biased region" description="Basic and acidic residues" evidence="3">
    <location>
        <begin position="340"/>
        <end position="354"/>
    </location>
</feature>
<dbReference type="AlphaFoldDB" id="T1K8E3"/>
<feature type="compositionally biased region" description="Basic and acidic residues" evidence="3">
    <location>
        <begin position="598"/>
        <end position="615"/>
    </location>
</feature>
<feature type="compositionally biased region" description="Polar residues" evidence="3">
    <location>
        <begin position="392"/>
        <end position="410"/>
    </location>
</feature>
<feature type="signal peptide" evidence="4">
    <location>
        <begin position="1"/>
        <end position="21"/>
    </location>
</feature>
<dbReference type="GO" id="GO:0042302">
    <property type="term" value="F:structural constituent of cuticle"/>
    <property type="evidence" value="ECO:0007669"/>
    <property type="project" value="UniProtKB-UniRule"/>
</dbReference>
<feature type="compositionally biased region" description="Low complexity" evidence="3">
    <location>
        <begin position="748"/>
        <end position="764"/>
    </location>
</feature>
<dbReference type="HOGENOM" id="CLU_353143_0_0_1"/>
<feature type="compositionally biased region" description="Basic and acidic residues" evidence="3">
    <location>
        <begin position="577"/>
        <end position="590"/>
    </location>
</feature>
<dbReference type="Pfam" id="PF00379">
    <property type="entry name" value="Chitin_bind_4"/>
    <property type="match status" value="1"/>
</dbReference>
<dbReference type="PROSITE" id="PS00233">
    <property type="entry name" value="CHIT_BIND_RR_1"/>
    <property type="match status" value="1"/>
</dbReference>
<dbReference type="InterPro" id="IPR031311">
    <property type="entry name" value="CHIT_BIND_RR_consensus"/>
</dbReference>
<evidence type="ECO:0000313" key="6">
    <source>
        <dbReference type="Proteomes" id="UP000015104"/>
    </source>
</evidence>
<feature type="compositionally biased region" description="Pro residues" evidence="3">
    <location>
        <begin position="520"/>
        <end position="537"/>
    </location>
</feature>
<dbReference type="Proteomes" id="UP000015104">
    <property type="component" value="Unassembled WGS sequence"/>
</dbReference>
<feature type="chain" id="PRO_5004580413" evidence="4">
    <location>
        <begin position="22"/>
        <end position="796"/>
    </location>
</feature>
<dbReference type="EnsemblMetazoa" id="tetur07g01030.1">
    <property type="protein sequence ID" value="tetur07g01030.1"/>
    <property type="gene ID" value="tetur07g01030"/>
</dbReference>
<sequence length="796" mass="89725">MNWITFISIISIQLVINPVLGKQLKGDKLSSDEKLNGDKVKKPYQFGYEIEDGQGNMQHRHEHSDGSGAKVGSYGYVDANGIYRKVEYIADDKGFRVKMSSNEPGIKGYNSPSISMVTKPYLGNELETSTLAPIHDGSFNSLEKESSRLAPTKLDNEAKPRHSEPKKYGDKHVPEYLYKRIIPSSKESDEHRANQNRPSLYPNQLMNSPAIESKPSLPLSSDSHYSPPLKPNHGFKSSSEEANSISEEVYRTGHRPTINSFSPLKPSDGKSFESSSEVNNYDSIGKPNHNVPNTIPYSQYDPIKKEKERAQQLKSMKVPYELDHIYHPPAYSKPHYPLPIKKEEDADRSKEGTHFRSPTRWTKHDEDIKKEEVTKNEPIYPRARYHHEPMSKHTSSMYSRNKPFNSNYKDSPSQLPLPPSSLTSYNSYRDPSAGYLATELPLPPPRSTNYDSSHETQLPAPPSSSPPVHSSIYQIDAPSSSPSSHESQDYRDKSPSYFTSSLPPFEPTRLKNQHYSDLLPLPPPQPASSPSLPPPPYSSEIHGTPVQRKRPAAYPPKPETNKDSSGHDSDLPQVIYDSRESGSNERDSHEHHHYPINRNEHRPSPSSHPDHDHDWYSVVSDSHSDRIKNTNKYEPKDEPVYINKLPYGLSKETMDTQTKPSFPLNDYGRLNGPTVNSRYPRDKNSDENVLNRPSRGTSSEIYSTFKTGLRGLFNQISRNKENPYTGSSSKNTNEPNNHINNASFDQYSASSKSSSSLLSSPLPSTETDNKSKKLDLVSSVEDSNHSKQAAPVYRDR</sequence>
<organism evidence="5 6">
    <name type="scientific">Tetranychus urticae</name>
    <name type="common">Two-spotted spider mite</name>
    <dbReference type="NCBI Taxonomy" id="32264"/>
    <lineage>
        <taxon>Eukaryota</taxon>
        <taxon>Metazoa</taxon>
        <taxon>Ecdysozoa</taxon>
        <taxon>Arthropoda</taxon>
        <taxon>Chelicerata</taxon>
        <taxon>Arachnida</taxon>
        <taxon>Acari</taxon>
        <taxon>Acariformes</taxon>
        <taxon>Trombidiformes</taxon>
        <taxon>Prostigmata</taxon>
        <taxon>Eleutherengona</taxon>
        <taxon>Raphignathae</taxon>
        <taxon>Tetranychoidea</taxon>
        <taxon>Tetranychidae</taxon>
        <taxon>Tetranychus</taxon>
    </lineage>
</organism>
<evidence type="ECO:0000313" key="5">
    <source>
        <dbReference type="EnsemblMetazoa" id="tetur07g01030.1"/>
    </source>
</evidence>
<evidence type="ECO:0000256" key="4">
    <source>
        <dbReference type="SAM" id="SignalP"/>
    </source>
</evidence>
<proteinExistence type="predicted"/>
<protein>
    <submittedName>
        <fullName evidence="5">Uncharacterized protein</fullName>
    </submittedName>
</protein>
<accession>T1K8E3</accession>
<dbReference type="PROSITE" id="PS51155">
    <property type="entry name" value="CHIT_BIND_RR_2"/>
    <property type="match status" value="1"/>
</dbReference>
<dbReference type="OMA" id="SHETQLP"/>
<reference evidence="5" key="2">
    <citation type="submission" date="2015-06" db="UniProtKB">
        <authorList>
            <consortium name="EnsemblMetazoa"/>
        </authorList>
    </citation>
    <scope>IDENTIFICATION</scope>
</reference>
<feature type="region of interest" description="Disordered" evidence="3">
    <location>
        <begin position="718"/>
        <end position="796"/>
    </location>
</feature>
<feature type="compositionally biased region" description="Basic and acidic residues" evidence="3">
    <location>
        <begin position="622"/>
        <end position="635"/>
    </location>
</feature>
<dbReference type="EMBL" id="CAEY01001874">
    <property type="status" value="NOT_ANNOTATED_CDS"/>
    <property type="molecule type" value="Genomic_DNA"/>
</dbReference>
<feature type="region of interest" description="Disordered" evidence="3">
    <location>
        <begin position="653"/>
        <end position="698"/>
    </location>
</feature>
<feature type="compositionally biased region" description="Polar residues" evidence="3">
    <location>
        <begin position="195"/>
        <end position="207"/>
    </location>
</feature>
<evidence type="ECO:0000256" key="1">
    <source>
        <dbReference type="ARBA" id="ARBA00022460"/>
    </source>
</evidence>
<evidence type="ECO:0000256" key="2">
    <source>
        <dbReference type="PROSITE-ProRule" id="PRU00497"/>
    </source>
</evidence>
<reference evidence="6" key="1">
    <citation type="submission" date="2011-08" db="EMBL/GenBank/DDBJ databases">
        <authorList>
            <person name="Rombauts S."/>
        </authorList>
    </citation>
    <scope>NUCLEOTIDE SEQUENCE</scope>
    <source>
        <strain evidence="6">London</strain>
    </source>
</reference>
<feature type="compositionally biased region" description="Basic and acidic residues" evidence="3">
    <location>
        <begin position="154"/>
        <end position="178"/>
    </location>
</feature>